<dbReference type="SUPFAM" id="SSF52540">
    <property type="entry name" value="P-loop containing nucleoside triphosphate hydrolases"/>
    <property type="match status" value="1"/>
</dbReference>
<dbReference type="PANTHER" id="PTHR42939:SF1">
    <property type="entry name" value="ABC TRANSPORTER ATP-BINDING PROTEIN ALBC-RELATED"/>
    <property type="match status" value="1"/>
</dbReference>
<dbReference type="RefSeq" id="WP_115091974.1">
    <property type="nucleotide sequence ID" value="NZ_CP068107.1"/>
</dbReference>
<dbReference type="PROSITE" id="PS50893">
    <property type="entry name" value="ABC_TRANSPORTER_2"/>
    <property type="match status" value="1"/>
</dbReference>
<name>A0A378U3E4_MYROD</name>
<dbReference type="PANTHER" id="PTHR42939">
    <property type="entry name" value="ABC TRANSPORTER ATP-BINDING PROTEIN ALBC-RELATED"/>
    <property type="match status" value="1"/>
</dbReference>
<feature type="domain" description="ABC transporter" evidence="4">
    <location>
        <begin position="4"/>
        <end position="196"/>
    </location>
</feature>
<evidence type="ECO:0000256" key="3">
    <source>
        <dbReference type="ARBA" id="ARBA00022840"/>
    </source>
</evidence>
<dbReference type="Proteomes" id="UP000255024">
    <property type="component" value="Unassembled WGS sequence"/>
</dbReference>
<dbReference type="SMART" id="SM00382">
    <property type="entry name" value="AAA"/>
    <property type="match status" value="1"/>
</dbReference>
<organism evidence="5 6">
    <name type="scientific">Myroides odoratus</name>
    <name type="common">Flavobacterium odoratum</name>
    <dbReference type="NCBI Taxonomy" id="256"/>
    <lineage>
        <taxon>Bacteria</taxon>
        <taxon>Pseudomonadati</taxon>
        <taxon>Bacteroidota</taxon>
        <taxon>Flavobacteriia</taxon>
        <taxon>Flavobacteriales</taxon>
        <taxon>Flavobacteriaceae</taxon>
        <taxon>Myroides</taxon>
    </lineage>
</organism>
<dbReference type="Gene3D" id="3.40.50.300">
    <property type="entry name" value="P-loop containing nucleotide triphosphate hydrolases"/>
    <property type="match status" value="2"/>
</dbReference>
<dbReference type="AlphaFoldDB" id="A0A378U3E4"/>
<evidence type="ECO:0000313" key="6">
    <source>
        <dbReference type="Proteomes" id="UP000255024"/>
    </source>
</evidence>
<evidence type="ECO:0000256" key="1">
    <source>
        <dbReference type="ARBA" id="ARBA00022448"/>
    </source>
</evidence>
<keyword evidence="1" id="KW-0813">Transport</keyword>
<gene>
    <name evidence="5" type="primary">lsrA</name>
    <name evidence="5" type="ORF">NCTC11179_02671</name>
</gene>
<dbReference type="InterPro" id="IPR003439">
    <property type="entry name" value="ABC_transporter-like_ATP-bd"/>
</dbReference>
<keyword evidence="6" id="KW-1185">Reference proteome</keyword>
<keyword evidence="2" id="KW-0547">Nucleotide-binding</keyword>
<dbReference type="GO" id="GO:0016887">
    <property type="term" value="F:ATP hydrolysis activity"/>
    <property type="evidence" value="ECO:0007669"/>
    <property type="project" value="InterPro"/>
</dbReference>
<dbReference type="InterPro" id="IPR027417">
    <property type="entry name" value="P-loop_NTPase"/>
</dbReference>
<accession>A0A378U3E4</accession>
<sequence length="196" mass="22746">MSTLYLDSLVYQVQHKNILNNIYFQLQTGELIELIGSNGAGKSTFLEVLFGTKKAQHLHLRVEQKLIRRTRDLQRYFALKPQFSFFPKQLRLQEVLPKRYWHWSEFEQQLHSPISSFSTGIQQLIQTLFVLELPQPFILLDEPFAGLSPILQEQLLVILQEKKQTKGILIVNHIPGLLSSIRTKQLQLHNGSIQST</sequence>
<evidence type="ECO:0000259" key="4">
    <source>
        <dbReference type="PROSITE" id="PS50893"/>
    </source>
</evidence>
<dbReference type="Pfam" id="PF00005">
    <property type="entry name" value="ABC_tran"/>
    <property type="match status" value="1"/>
</dbReference>
<dbReference type="EMBL" id="UGQL01000002">
    <property type="protein sequence ID" value="STZ69174.1"/>
    <property type="molecule type" value="Genomic_DNA"/>
</dbReference>
<evidence type="ECO:0000313" key="5">
    <source>
        <dbReference type="EMBL" id="STZ69174.1"/>
    </source>
</evidence>
<protein>
    <submittedName>
        <fullName evidence="5">Autoinducer 2 import ATP-binding protein LsrA</fullName>
        <ecNumber evidence="5">3.6.3.-</ecNumber>
    </submittedName>
</protein>
<dbReference type="EC" id="3.6.3.-" evidence="5"/>
<keyword evidence="3 5" id="KW-0067">ATP-binding</keyword>
<evidence type="ECO:0000256" key="2">
    <source>
        <dbReference type="ARBA" id="ARBA00022741"/>
    </source>
</evidence>
<dbReference type="InterPro" id="IPR003593">
    <property type="entry name" value="AAA+_ATPase"/>
</dbReference>
<dbReference type="InterPro" id="IPR051782">
    <property type="entry name" value="ABC_Transporter_VariousFunc"/>
</dbReference>
<proteinExistence type="predicted"/>
<keyword evidence="5" id="KW-0378">Hydrolase</keyword>
<dbReference type="GO" id="GO:0005524">
    <property type="term" value="F:ATP binding"/>
    <property type="evidence" value="ECO:0007669"/>
    <property type="project" value="UniProtKB-KW"/>
</dbReference>
<reference evidence="5 6" key="1">
    <citation type="submission" date="2018-06" db="EMBL/GenBank/DDBJ databases">
        <authorList>
            <consortium name="Pathogen Informatics"/>
            <person name="Doyle S."/>
        </authorList>
    </citation>
    <scope>NUCLEOTIDE SEQUENCE [LARGE SCALE GENOMIC DNA]</scope>
    <source>
        <strain evidence="5 6">NCTC11179</strain>
    </source>
</reference>